<evidence type="ECO:0000256" key="1">
    <source>
        <dbReference type="SAM" id="MobiDB-lite"/>
    </source>
</evidence>
<organism evidence="3 4">
    <name type="scientific">Cordylochernes scorpioides</name>
    <dbReference type="NCBI Taxonomy" id="51811"/>
    <lineage>
        <taxon>Eukaryota</taxon>
        <taxon>Metazoa</taxon>
        <taxon>Ecdysozoa</taxon>
        <taxon>Arthropoda</taxon>
        <taxon>Chelicerata</taxon>
        <taxon>Arachnida</taxon>
        <taxon>Pseudoscorpiones</taxon>
        <taxon>Cheliferoidea</taxon>
        <taxon>Chernetidae</taxon>
        <taxon>Cordylochernes</taxon>
    </lineage>
</organism>
<dbReference type="PANTHER" id="PTHR46599:SF3">
    <property type="entry name" value="PIGGYBAC TRANSPOSABLE ELEMENT-DERIVED PROTEIN 4"/>
    <property type="match status" value="1"/>
</dbReference>
<dbReference type="PANTHER" id="PTHR46599">
    <property type="entry name" value="PIGGYBAC TRANSPOSABLE ELEMENT-DERIVED PROTEIN 4"/>
    <property type="match status" value="1"/>
</dbReference>
<dbReference type="Proteomes" id="UP001235939">
    <property type="component" value="Chromosome 03"/>
</dbReference>
<dbReference type="PROSITE" id="PS50126">
    <property type="entry name" value="S1"/>
    <property type="match status" value="1"/>
</dbReference>
<keyword evidence="4" id="KW-1185">Reference proteome</keyword>
<proteinExistence type="predicted"/>
<evidence type="ECO:0000259" key="2">
    <source>
        <dbReference type="PROSITE" id="PS50126"/>
    </source>
</evidence>
<feature type="region of interest" description="Disordered" evidence="1">
    <location>
        <begin position="318"/>
        <end position="344"/>
    </location>
</feature>
<gene>
    <name evidence="3" type="ORF">LAZ67_3005320</name>
</gene>
<evidence type="ECO:0000313" key="4">
    <source>
        <dbReference type="Proteomes" id="UP001235939"/>
    </source>
</evidence>
<protein>
    <recommendedName>
        <fullName evidence="2">S1 motif domain-containing protein</fullName>
    </recommendedName>
</protein>
<evidence type="ECO:0000313" key="3">
    <source>
        <dbReference type="EMBL" id="UYV65750.1"/>
    </source>
</evidence>
<accession>A0ABY6KDN1</accession>
<name>A0ABY6KDN1_9ARAC</name>
<dbReference type="InterPro" id="IPR012340">
    <property type="entry name" value="NA-bd_OB-fold"/>
</dbReference>
<reference evidence="3 4" key="1">
    <citation type="submission" date="2022-01" db="EMBL/GenBank/DDBJ databases">
        <title>A chromosomal length assembly of Cordylochernes scorpioides.</title>
        <authorList>
            <person name="Zeh D."/>
            <person name="Zeh J."/>
        </authorList>
    </citation>
    <scope>NUCLEOTIDE SEQUENCE [LARGE SCALE GENOMIC DNA]</scope>
    <source>
        <strain evidence="3">IN4F17</strain>
        <tissue evidence="3">Whole Body</tissue>
    </source>
</reference>
<dbReference type="InterPro" id="IPR003029">
    <property type="entry name" value="S1_domain"/>
</dbReference>
<dbReference type="SUPFAM" id="SSF50249">
    <property type="entry name" value="Nucleic acid-binding proteins"/>
    <property type="match status" value="1"/>
</dbReference>
<dbReference type="EMBL" id="CP092865">
    <property type="protein sequence ID" value="UYV65750.1"/>
    <property type="molecule type" value="Genomic_DNA"/>
</dbReference>
<dbReference type="Pfam" id="PF13843">
    <property type="entry name" value="DDE_Tnp_1_7"/>
    <property type="match status" value="1"/>
</dbReference>
<feature type="compositionally biased region" description="Basic and acidic residues" evidence="1">
    <location>
        <begin position="333"/>
        <end position="342"/>
    </location>
</feature>
<feature type="domain" description="S1 motif" evidence="2">
    <location>
        <begin position="237"/>
        <end position="314"/>
    </location>
</feature>
<dbReference type="Gene3D" id="2.40.50.140">
    <property type="entry name" value="Nucleic acid-binding proteins"/>
    <property type="match status" value="1"/>
</dbReference>
<dbReference type="InterPro" id="IPR029526">
    <property type="entry name" value="PGBD"/>
</dbReference>
<sequence>MIIMVMKIKLFIFLQWLWKYSRTFMRRHLFLKDTLALQLGVLYRENALHFLRTLKFILCLLSLKKVLKTLLKMNFLMKKWMKTSQVLGKLAWKDTTLDEMMAFIGVIFNMGNVKKNQIRDYWSKNELLETPWFGKVMSRGRFELLYSCFSLIDDSNLVPSSHPDYNPTARFEKLIEHVNNKFIYYYKPIQNLTVDESLVCLKNRTRLRQYMPQKHHGRFGVKLWMLCESKTGYCLRMKPYKGKLSPIIKSLSYDVPMNLLQESSLLGKGLIHISQISRSHIEDVEEILSRGDQVWCKVISLGEPDNIKVGLSMKYVDQGSGKDMDPNGVQQEQEERKRRSYDPEANNRNIVLEAVYNTTCKKCGTKVHVVQAMIIMELNKSTMCDPGHLAKDCFSRPGTKQYDLVPDEEVKISPPAIEEAAHEVVVFCNGVV</sequence>